<organism evidence="1 2">
    <name type="scientific">Paralvinella palmiformis</name>
    <dbReference type="NCBI Taxonomy" id="53620"/>
    <lineage>
        <taxon>Eukaryota</taxon>
        <taxon>Metazoa</taxon>
        <taxon>Spiralia</taxon>
        <taxon>Lophotrochozoa</taxon>
        <taxon>Annelida</taxon>
        <taxon>Polychaeta</taxon>
        <taxon>Sedentaria</taxon>
        <taxon>Canalipalpata</taxon>
        <taxon>Terebellida</taxon>
        <taxon>Terebelliformia</taxon>
        <taxon>Alvinellidae</taxon>
        <taxon>Paralvinella</taxon>
    </lineage>
</organism>
<protein>
    <submittedName>
        <fullName evidence="1">Uncharacterized protein</fullName>
    </submittedName>
</protein>
<accession>A0AAD9NI39</accession>
<comment type="caution">
    <text evidence="1">The sequence shown here is derived from an EMBL/GenBank/DDBJ whole genome shotgun (WGS) entry which is preliminary data.</text>
</comment>
<reference evidence="1" key="1">
    <citation type="journal article" date="2023" name="Mol. Biol. Evol.">
        <title>Third-Generation Sequencing Reveals the Adaptive Role of the Epigenome in Three Deep-Sea Polychaetes.</title>
        <authorList>
            <person name="Perez M."/>
            <person name="Aroh O."/>
            <person name="Sun Y."/>
            <person name="Lan Y."/>
            <person name="Juniper S.K."/>
            <person name="Young C.R."/>
            <person name="Angers B."/>
            <person name="Qian P.Y."/>
        </authorList>
    </citation>
    <scope>NUCLEOTIDE SEQUENCE</scope>
    <source>
        <strain evidence="1">P08H-3</strain>
    </source>
</reference>
<proteinExistence type="predicted"/>
<evidence type="ECO:0000313" key="2">
    <source>
        <dbReference type="Proteomes" id="UP001208570"/>
    </source>
</evidence>
<dbReference type="AlphaFoldDB" id="A0AAD9NI39"/>
<gene>
    <name evidence="1" type="ORF">LSH36_12g21089</name>
</gene>
<dbReference type="Proteomes" id="UP001208570">
    <property type="component" value="Unassembled WGS sequence"/>
</dbReference>
<name>A0AAD9NI39_9ANNE</name>
<sequence>MHVTEVQKHFCNHHKPNGWLSECKESVKPQFPNDTRWKSQLTCLDTFIKNRTHYMIIVQDHEDEMDANIAKKIQDFKNAQDLAAQLRPIGYALDKSQSRNCSNAVGCRIWIQLKVEPVLEQNIWLQKNVIPDIKVKKLTMTQMNTVNEWLVAKDPKYIWYLIAYEAKASPFPPSFFTDNAVSLSPVT</sequence>
<keyword evidence="2" id="KW-1185">Reference proteome</keyword>
<dbReference type="EMBL" id="JAODUP010000012">
    <property type="protein sequence ID" value="KAK2169151.1"/>
    <property type="molecule type" value="Genomic_DNA"/>
</dbReference>
<evidence type="ECO:0000313" key="1">
    <source>
        <dbReference type="EMBL" id="KAK2169151.1"/>
    </source>
</evidence>